<evidence type="ECO:0000256" key="7">
    <source>
        <dbReference type="ARBA" id="ARBA00051712"/>
    </source>
</evidence>
<evidence type="ECO:0000256" key="9">
    <source>
        <dbReference type="PROSITE-ProRule" id="PRU10125"/>
    </source>
</evidence>
<feature type="site" description="Could be important to modulate the pK values of the two catalytic cysteine residues" evidence="8">
    <location>
        <position position="169"/>
    </location>
</feature>
<feature type="active site" description="Proton donor" evidence="8">
    <location>
        <position position="91"/>
    </location>
</feature>
<evidence type="ECO:0000313" key="10">
    <source>
        <dbReference type="EMBL" id="MEX5719040.1"/>
    </source>
</evidence>
<evidence type="ECO:0000256" key="5">
    <source>
        <dbReference type="ARBA" id="ARBA00023154"/>
    </source>
</evidence>
<dbReference type="RefSeq" id="WP_369206479.1">
    <property type="nucleotide sequence ID" value="NZ_JBFNXQ010000032.1"/>
</dbReference>
<dbReference type="SUPFAM" id="SSF54506">
    <property type="entry name" value="Diaminopimelate epimerase-like"/>
    <property type="match status" value="2"/>
</dbReference>
<keyword evidence="8" id="KW-0963">Cytoplasm</keyword>
<dbReference type="Pfam" id="PF01678">
    <property type="entry name" value="DAP_epimerase"/>
    <property type="match status" value="2"/>
</dbReference>
<dbReference type="PANTHER" id="PTHR31689:SF0">
    <property type="entry name" value="DIAMINOPIMELATE EPIMERASE"/>
    <property type="match status" value="1"/>
</dbReference>
<comment type="pathway">
    <text evidence="1 8">Amino-acid biosynthesis; L-lysine biosynthesis via DAP pathway; DL-2,6-diaminopimelate from LL-2,6-diaminopimelate: step 1/1.</text>
</comment>
<gene>
    <name evidence="8 10" type="primary">dapF</name>
    <name evidence="10" type="ORF">ABQ292_11795</name>
</gene>
<feature type="binding site" evidence="8">
    <location>
        <begin position="223"/>
        <end position="224"/>
    </location>
    <ligand>
        <name>substrate</name>
    </ligand>
</feature>
<feature type="binding site" evidence="8">
    <location>
        <position position="13"/>
    </location>
    <ligand>
        <name>substrate</name>
    </ligand>
</feature>
<feature type="active site" description="Proton acceptor" evidence="8">
    <location>
        <position position="232"/>
    </location>
</feature>
<evidence type="ECO:0000256" key="6">
    <source>
        <dbReference type="ARBA" id="ARBA00023235"/>
    </source>
</evidence>
<evidence type="ECO:0000256" key="4">
    <source>
        <dbReference type="ARBA" id="ARBA00022605"/>
    </source>
</evidence>
<dbReference type="NCBIfam" id="TIGR00652">
    <property type="entry name" value="DapF"/>
    <property type="match status" value="1"/>
</dbReference>
<dbReference type="PANTHER" id="PTHR31689">
    <property type="entry name" value="DIAMINOPIMELATE EPIMERASE, CHLOROPLASTIC"/>
    <property type="match status" value="1"/>
</dbReference>
<keyword evidence="6 8" id="KW-0413">Isomerase</keyword>
<dbReference type="PROSITE" id="PS01326">
    <property type="entry name" value="DAP_EPIMERASE"/>
    <property type="match status" value="1"/>
</dbReference>
<feature type="binding site" evidence="8">
    <location>
        <begin position="92"/>
        <end position="93"/>
    </location>
    <ligand>
        <name>substrate</name>
    </ligand>
</feature>
<evidence type="ECO:0000313" key="11">
    <source>
        <dbReference type="Proteomes" id="UP001560045"/>
    </source>
</evidence>
<reference evidence="10 11" key="1">
    <citation type="submission" date="2024-06" db="EMBL/GenBank/DDBJ databases">
        <title>Draft genome sequence of Geodermatophilus badlandi, a novel member of the Geodermatophilaceae isolated from badland sedimentary rocks in the Red desert, Wyoming, USA.</title>
        <authorList>
            <person name="Ben Tekaya S."/>
            <person name="Nouioui I."/>
            <person name="Flores G.M."/>
            <person name="Shaal M.N."/>
            <person name="Bredoire F."/>
            <person name="Basile F."/>
            <person name="Van Diepen L."/>
            <person name="Ward N.L."/>
        </authorList>
    </citation>
    <scope>NUCLEOTIDE SEQUENCE [LARGE SCALE GENOMIC DNA]</scope>
    <source>
        <strain evidence="10 11">WL48A</strain>
    </source>
</reference>
<dbReference type="InterPro" id="IPR001653">
    <property type="entry name" value="DAP_epimerase_DapF"/>
</dbReference>
<comment type="function">
    <text evidence="8">Catalyzes the stereoinversion of LL-2,6-diaminopimelate (L,L-DAP) to meso-diaminopimelate (meso-DAP), a precursor of L-lysine and an essential component of the bacterial peptidoglycan.</text>
</comment>
<keyword evidence="4 8" id="KW-0028">Amino-acid biosynthesis</keyword>
<feature type="site" description="Could be important to modulate the pK values of the two catalytic cysteine residues" evidence="8">
    <location>
        <position position="223"/>
    </location>
</feature>
<comment type="subunit">
    <text evidence="8">Homodimer.</text>
</comment>
<dbReference type="Proteomes" id="UP001560045">
    <property type="component" value="Unassembled WGS sequence"/>
</dbReference>
<comment type="caution">
    <text evidence="8">Lacks conserved residue(s) required for the propagation of feature annotation.</text>
</comment>
<feature type="binding site" evidence="8">
    <location>
        <begin position="233"/>
        <end position="234"/>
    </location>
    <ligand>
        <name>substrate</name>
    </ligand>
</feature>
<name>A0ABV3XEN8_9ACTN</name>
<dbReference type="InterPro" id="IPR018510">
    <property type="entry name" value="DAP_epimerase_AS"/>
</dbReference>
<evidence type="ECO:0000256" key="2">
    <source>
        <dbReference type="ARBA" id="ARBA00010219"/>
    </source>
</evidence>
<proteinExistence type="inferred from homology"/>
<dbReference type="GO" id="GO:0008837">
    <property type="term" value="F:diaminopimelate epimerase activity"/>
    <property type="evidence" value="ECO:0007669"/>
    <property type="project" value="UniProtKB-EC"/>
</dbReference>
<dbReference type="EC" id="5.1.1.7" evidence="3 8"/>
<accession>A0ABV3XEN8</accession>
<protein>
    <recommendedName>
        <fullName evidence="3 8">Diaminopimelate epimerase</fullName>
        <shortName evidence="8">DAP epimerase</shortName>
        <ecNumber evidence="3 8">5.1.1.7</ecNumber>
    </recommendedName>
    <alternativeName>
        <fullName evidence="8">PLP-independent amino acid racemase</fullName>
    </alternativeName>
</protein>
<feature type="binding site" evidence="8">
    <location>
        <position position="167"/>
    </location>
    <ligand>
        <name>substrate</name>
    </ligand>
</feature>
<feature type="active site" evidence="9">
    <location>
        <position position="91"/>
    </location>
</feature>
<keyword evidence="11" id="KW-1185">Reference proteome</keyword>
<evidence type="ECO:0000256" key="8">
    <source>
        <dbReference type="HAMAP-Rule" id="MF_00197"/>
    </source>
</evidence>
<comment type="catalytic activity">
    <reaction evidence="7 8">
        <text>(2S,6S)-2,6-diaminopimelate = meso-2,6-diaminopimelate</text>
        <dbReference type="Rhea" id="RHEA:15393"/>
        <dbReference type="ChEBI" id="CHEBI:57609"/>
        <dbReference type="ChEBI" id="CHEBI:57791"/>
        <dbReference type="EC" id="5.1.1.7"/>
    </reaction>
</comment>
<sequence>MSDRFLLGHGTENDFVVLPDPDGDRWPEDRLDAALVARLCERRSGLGGDGVLRVVRSRHVPDTPAVLGADLERCEWFMDHRNADGSYAEMCGNGVRLFLHVLVGEGLLDRSACADGVLVGTRGGPRRVGAGPDGTYWVDMGPARPFGRGEATVAGRAFPGQAVSMGNPHLVCLTDADLDALDLTVRPGVDPGLFPEGVNVEFVRVLAADVEGADAHVRLRVHERGVGETRSCGTGACATAYAALAHARPAAESGDDAVRGTVVVDVPGGRLSVDVSAETTVLRGPAVVVATGELTREWLDD</sequence>
<feature type="binding site" evidence="8">
    <location>
        <position position="199"/>
    </location>
    <ligand>
        <name>substrate</name>
    </ligand>
</feature>
<comment type="similarity">
    <text evidence="2 8">Belongs to the diaminopimelate epimerase family.</text>
</comment>
<comment type="subcellular location">
    <subcellularLocation>
        <location evidence="8">Cytoplasm</location>
    </subcellularLocation>
</comment>
<feature type="binding site" evidence="8">
    <location>
        <position position="82"/>
    </location>
    <ligand>
        <name>substrate</name>
    </ligand>
</feature>
<organism evidence="10 11">
    <name type="scientific">Geodermatophilus maliterrae</name>
    <dbReference type="NCBI Taxonomy" id="3162531"/>
    <lineage>
        <taxon>Bacteria</taxon>
        <taxon>Bacillati</taxon>
        <taxon>Actinomycetota</taxon>
        <taxon>Actinomycetes</taxon>
        <taxon>Geodermatophilales</taxon>
        <taxon>Geodermatophilaceae</taxon>
        <taxon>Geodermatophilus</taxon>
    </lineage>
</organism>
<dbReference type="Gene3D" id="3.10.310.10">
    <property type="entry name" value="Diaminopimelate Epimerase, Chain A, domain 1"/>
    <property type="match status" value="2"/>
</dbReference>
<keyword evidence="5 8" id="KW-0457">Lysine biosynthesis</keyword>
<evidence type="ECO:0000256" key="3">
    <source>
        <dbReference type="ARBA" id="ARBA00013080"/>
    </source>
</evidence>
<dbReference type="HAMAP" id="MF_00197">
    <property type="entry name" value="DAP_epimerase"/>
    <property type="match status" value="1"/>
</dbReference>
<evidence type="ECO:0000256" key="1">
    <source>
        <dbReference type="ARBA" id="ARBA00005196"/>
    </source>
</evidence>
<comment type="caution">
    <text evidence="10">The sequence shown here is derived from an EMBL/GenBank/DDBJ whole genome shotgun (WGS) entry which is preliminary data.</text>
</comment>
<dbReference type="EMBL" id="JBFNXQ010000032">
    <property type="protein sequence ID" value="MEX5719040.1"/>
    <property type="molecule type" value="Genomic_DNA"/>
</dbReference>